<name>A0A2U1CLF6_9BURK</name>
<evidence type="ECO:0000259" key="3">
    <source>
        <dbReference type="Pfam" id="PF16220"/>
    </source>
</evidence>
<accession>A0A2U1CLF6</accession>
<feature type="domain" description="FecR protein" evidence="2">
    <location>
        <begin position="120"/>
        <end position="211"/>
    </location>
</feature>
<protein>
    <submittedName>
        <fullName evidence="4">FecR family protein</fullName>
    </submittedName>
</protein>
<dbReference type="Pfam" id="PF04773">
    <property type="entry name" value="FecR"/>
    <property type="match status" value="1"/>
</dbReference>
<dbReference type="AlphaFoldDB" id="A0A2U1CLF6"/>
<keyword evidence="5" id="KW-1185">Reference proteome</keyword>
<dbReference type="RefSeq" id="WP_116518803.1">
    <property type="nucleotide sequence ID" value="NZ_JACCEX010000003.1"/>
</dbReference>
<dbReference type="Proteomes" id="UP000246145">
    <property type="component" value="Unassembled WGS sequence"/>
</dbReference>
<keyword evidence="1" id="KW-0812">Transmembrane</keyword>
<dbReference type="Gene3D" id="2.60.120.1440">
    <property type="match status" value="1"/>
</dbReference>
<comment type="caution">
    <text evidence="4">The sequence shown here is derived from an EMBL/GenBank/DDBJ whole genome shotgun (WGS) entry which is preliminary data.</text>
</comment>
<evidence type="ECO:0000259" key="2">
    <source>
        <dbReference type="Pfam" id="PF04773"/>
    </source>
</evidence>
<gene>
    <name evidence="4" type="ORF">C7440_2556</name>
</gene>
<evidence type="ECO:0000313" key="4">
    <source>
        <dbReference type="EMBL" id="PVY61823.1"/>
    </source>
</evidence>
<feature type="transmembrane region" description="Helical" evidence="1">
    <location>
        <begin position="89"/>
        <end position="111"/>
    </location>
</feature>
<dbReference type="OrthoDB" id="8617634at2"/>
<evidence type="ECO:0000256" key="1">
    <source>
        <dbReference type="SAM" id="Phobius"/>
    </source>
</evidence>
<sequence length="330" mass="36572">MNPDNPNSSELREQAVHWFTRMHAGDATPEEIAACKAWRQENPEHERLYRGVEFFWDASDQLPRDRLRAILAKPDQQPSKRRALTRRQFALGLAGAGALGVAAAVAVPTLLREEAQYRSTLATLQGERREITLPDGSTLTLNVNTQIDVVFYERRRIIELVAGEVFSVVEPDSQRPFIVLAGNTEVKVTGTRFDVWREHDEVNVSVESGSVAVTSGAWWSRDKTLLQGGQSVAIGRDGVAADVEAVQVENVATWREGKIVFDNAPLGRVVAEMGRYLPQPVRLDAPGLRDYRVAGVFNVDDPDAMIAALPAIAPVQVYRLTDGRIRIVAR</sequence>
<dbReference type="PANTHER" id="PTHR30273:SF2">
    <property type="entry name" value="PROTEIN FECR"/>
    <property type="match status" value="1"/>
</dbReference>
<dbReference type="InterPro" id="IPR006860">
    <property type="entry name" value="FecR"/>
</dbReference>
<dbReference type="EMBL" id="QEKO01000003">
    <property type="protein sequence ID" value="PVY61823.1"/>
    <property type="molecule type" value="Genomic_DNA"/>
</dbReference>
<keyword evidence="1" id="KW-1133">Transmembrane helix</keyword>
<proteinExistence type="predicted"/>
<feature type="domain" description="FecR N-terminal" evidence="3">
    <location>
        <begin position="13"/>
        <end position="53"/>
    </location>
</feature>
<evidence type="ECO:0000313" key="5">
    <source>
        <dbReference type="Proteomes" id="UP000246145"/>
    </source>
</evidence>
<dbReference type="Pfam" id="PF16220">
    <property type="entry name" value="DUF4880"/>
    <property type="match status" value="1"/>
</dbReference>
<dbReference type="Gene3D" id="3.55.50.30">
    <property type="match status" value="1"/>
</dbReference>
<reference evidence="4 5" key="1">
    <citation type="submission" date="2018-04" db="EMBL/GenBank/DDBJ databases">
        <title>Genomic Encyclopedia of Type Strains, Phase IV (KMG-IV): sequencing the most valuable type-strain genomes for metagenomic binning, comparative biology and taxonomic classification.</title>
        <authorList>
            <person name="Goeker M."/>
        </authorList>
    </citation>
    <scope>NUCLEOTIDE SEQUENCE [LARGE SCALE GENOMIC DNA]</scope>
    <source>
        <strain evidence="4 5">DSM 10065</strain>
    </source>
</reference>
<keyword evidence="1" id="KW-0472">Membrane</keyword>
<dbReference type="InterPro" id="IPR032623">
    <property type="entry name" value="FecR_N"/>
</dbReference>
<dbReference type="InterPro" id="IPR012373">
    <property type="entry name" value="Ferrdict_sens_TM"/>
</dbReference>
<dbReference type="PIRSF" id="PIRSF018266">
    <property type="entry name" value="FecR"/>
    <property type="match status" value="1"/>
</dbReference>
<dbReference type="GO" id="GO:0016989">
    <property type="term" value="F:sigma factor antagonist activity"/>
    <property type="evidence" value="ECO:0007669"/>
    <property type="project" value="TreeGrafter"/>
</dbReference>
<dbReference type="PANTHER" id="PTHR30273">
    <property type="entry name" value="PERIPLASMIC SIGNAL SENSOR AND SIGMA FACTOR ACTIVATOR FECR-RELATED"/>
    <property type="match status" value="1"/>
</dbReference>
<organism evidence="4 5">
    <name type="scientific">Pusillimonas noertemannii</name>
    <dbReference type="NCBI Taxonomy" id="305977"/>
    <lineage>
        <taxon>Bacteria</taxon>
        <taxon>Pseudomonadati</taxon>
        <taxon>Pseudomonadota</taxon>
        <taxon>Betaproteobacteria</taxon>
        <taxon>Burkholderiales</taxon>
        <taxon>Alcaligenaceae</taxon>
        <taxon>Pusillimonas</taxon>
    </lineage>
</organism>